<keyword evidence="5" id="KW-0611">Plant defense</keyword>
<dbReference type="InterPro" id="IPR041118">
    <property type="entry name" value="Rx_N"/>
</dbReference>
<keyword evidence="2" id="KW-0433">Leucine-rich repeat</keyword>
<evidence type="ECO:0000259" key="6">
    <source>
        <dbReference type="Pfam" id="PF18052"/>
    </source>
</evidence>
<dbReference type="SUPFAM" id="SSF52540">
    <property type="entry name" value="P-loop containing nucleoside triphosphate hydrolases"/>
    <property type="match status" value="1"/>
</dbReference>
<sequence>MDTFFSAVLGDLLSRSVSFLINRYHQQQKDAEENQQRLHRVLLRIEATVEEADRRCITNQAMLLQLRMLRDVMYRGYYFLDSFRYRNVQAHAQDEVGDHSLGLSHFCPLKRFCISTRTWKILSQVLEKKELQEMLDHLQGIVSDMQEFVVLMSSYPLLGDLLSRSISFMVDSYYQKHQGVEENLQCLHRLLLRIQAIVEEADSRHITNQAMLLQLRMLSNMMYRGYYFLDNFRCRIVQAHAQDEVRDHSLALSSFNPLKQFCFSTTTRKMVSEVSERKELHKMLGHLESIVSDMQEFVVFVSSYPRMSRQPYCSYLLLENCMFGRQEEQERVINFLLARHPPGGEEVIDVLPIIGPGRVGKSTLVEHVCHDERVRKYFSTIVFYGLGSIENNGDMAFLPDTGAVKYRNPVSGKQSLAIIELVDEMDDETWKKILHSLRGDHIAPVSKIIIMSRSNKIELFGTTKALQLDFLPKEVFWYFFKTIAFGSTSPVEEPKLASICMDIAASVNRSFIGLNVHGSILRSNICAQFWYSYLKRLKYYTDKHVRLFGEHPRDTNKNNGGLTYVWMHKNKHGCSGLATYKLYQASSISQNNLPTIRSIDMVSRNVKPRAKYEVLEWQSSIPPYYSYIAQYEILAQPKLMLPPKRKRSGALSEELV</sequence>
<feature type="domain" description="Disease resistance N-terminal" evidence="6">
    <location>
        <begin position="9"/>
        <end position="91"/>
    </location>
</feature>
<dbReference type="GO" id="GO:0000166">
    <property type="term" value="F:nucleotide binding"/>
    <property type="evidence" value="ECO:0007669"/>
    <property type="project" value="UniProtKB-KW"/>
</dbReference>
<evidence type="ECO:0000256" key="1">
    <source>
        <dbReference type="ARBA" id="ARBA00008894"/>
    </source>
</evidence>
<organism evidence="7">
    <name type="scientific">Oryza glumipatula</name>
    <dbReference type="NCBI Taxonomy" id="40148"/>
    <lineage>
        <taxon>Eukaryota</taxon>
        <taxon>Viridiplantae</taxon>
        <taxon>Streptophyta</taxon>
        <taxon>Embryophyta</taxon>
        <taxon>Tracheophyta</taxon>
        <taxon>Spermatophyta</taxon>
        <taxon>Magnoliopsida</taxon>
        <taxon>Liliopsida</taxon>
        <taxon>Poales</taxon>
        <taxon>Poaceae</taxon>
        <taxon>BOP clade</taxon>
        <taxon>Oryzoideae</taxon>
        <taxon>Oryzeae</taxon>
        <taxon>Oryzinae</taxon>
        <taxon>Oryza</taxon>
    </lineage>
</organism>
<name>A0A0D9YEB4_9ORYZ</name>
<dbReference type="PANTHER" id="PTHR33377:SF36">
    <property type="entry name" value="OS01G0720900 PROTEIN"/>
    <property type="match status" value="1"/>
</dbReference>
<proteinExistence type="inferred from homology"/>
<accession>A0A0D9YEB4</accession>
<dbReference type="PANTHER" id="PTHR33377">
    <property type="entry name" value="OS10G0134700 PROTEIN-RELATED"/>
    <property type="match status" value="1"/>
</dbReference>
<reference evidence="7" key="2">
    <citation type="submission" date="2015-04" db="UniProtKB">
        <authorList>
            <consortium name="EnsemblPlants"/>
        </authorList>
    </citation>
    <scope>IDENTIFICATION</scope>
</reference>
<dbReference type="InterPro" id="IPR027417">
    <property type="entry name" value="P-loop_NTPase"/>
</dbReference>
<evidence type="ECO:0000256" key="5">
    <source>
        <dbReference type="ARBA" id="ARBA00022821"/>
    </source>
</evidence>
<feature type="domain" description="Disease resistance N-terminal" evidence="6">
    <location>
        <begin position="160"/>
        <end position="241"/>
    </location>
</feature>
<dbReference type="GO" id="GO:0006952">
    <property type="term" value="P:defense response"/>
    <property type="evidence" value="ECO:0007669"/>
    <property type="project" value="UniProtKB-KW"/>
</dbReference>
<dbReference type="AlphaFoldDB" id="A0A0D9YEB4"/>
<dbReference type="Gene3D" id="3.40.50.300">
    <property type="entry name" value="P-loop containing nucleotide triphosphate hydrolases"/>
    <property type="match status" value="1"/>
</dbReference>
<dbReference type="eggNOG" id="KOG4658">
    <property type="taxonomic scope" value="Eukaryota"/>
</dbReference>
<reference evidence="7" key="1">
    <citation type="submission" date="2013-08" db="EMBL/GenBank/DDBJ databases">
        <title>Oryza genome evolution.</title>
        <authorList>
            <person name="Wing R.A."/>
            <person name="Panaud O."/>
            <person name="Oliveira A.C."/>
        </authorList>
    </citation>
    <scope>NUCLEOTIDE SEQUENCE</scope>
</reference>
<evidence type="ECO:0000313" key="8">
    <source>
        <dbReference type="Proteomes" id="UP000026961"/>
    </source>
</evidence>
<dbReference type="Gramene" id="OGLUM01G33290.1">
    <property type="protein sequence ID" value="OGLUM01G33290.1"/>
    <property type="gene ID" value="OGLUM01G33290"/>
</dbReference>
<evidence type="ECO:0000313" key="7">
    <source>
        <dbReference type="EnsemblPlants" id="OGLUM01G33290.1"/>
    </source>
</evidence>
<dbReference type="Proteomes" id="UP000026961">
    <property type="component" value="Chromosome 1"/>
</dbReference>
<comment type="similarity">
    <text evidence="1">Belongs to the disease resistance NB-LRR family.</text>
</comment>
<keyword evidence="8" id="KW-1185">Reference proteome</keyword>
<keyword evidence="4" id="KW-0547">Nucleotide-binding</keyword>
<reference evidence="7" key="3">
    <citation type="submission" date="2018-05" db="EMBL/GenBank/DDBJ databases">
        <title>OgluRS3 (Oryza glumaepatula Reference Sequence Version 3).</title>
        <authorList>
            <person name="Zhang J."/>
            <person name="Kudrna D."/>
            <person name="Lee S."/>
            <person name="Talag J."/>
            <person name="Welchert J."/>
            <person name="Wing R.A."/>
        </authorList>
    </citation>
    <scope>NUCLEOTIDE SEQUENCE [LARGE SCALE GENOMIC DNA]</scope>
</reference>
<dbReference type="Pfam" id="PF18052">
    <property type="entry name" value="Rx_N"/>
    <property type="match status" value="2"/>
</dbReference>
<dbReference type="HOGENOM" id="CLU_001090_4_2_1"/>
<protein>
    <recommendedName>
        <fullName evidence="6">Disease resistance N-terminal domain-containing protein</fullName>
    </recommendedName>
</protein>
<dbReference type="EnsemblPlants" id="OGLUM01G33290.1">
    <property type="protein sequence ID" value="OGLUM01G33290.1"/>
    <property type="gene ID" value="OGLUM01G33290"/>
</dbReference>
<evidence type="ECO:0000256" key="3">
    <source>
        <dbReference type="ARBA" id="ARBA00022737"/>
    </source>
</evidence>
<evidence type="ECO:0000256" key="4">
    <source>
        <dbReference type="ARBA" id="ARBA00022741"/>
    </source>
</evidence>
<evidence type="ECO:0000256" key="2">
    <source>
        <dbReference type="ARBA" id="ARBA00022614"/>
    </source>
</evidence>
<keyword evidence="3" id="KW-0677">Repeat</keyword>